<dbReference type="EMBL" id="MU273538">
    <property type="protein sequence ID" value="KAI0032714.1"/>
    <property type="molecule type" value="Genomic_DNA"/>
</dbReference>
<evidence type="ECO:0000313" key="1">
    <source>
        <dbReference type="EMBL" id="KAI0032714.1"/>
    </source>
</evidence>
<name>A0ACB8QLT0_9AGAM</name>
<comment type="caution">
    <text evidence="1">The sequence shown here is derived from an EMBL/GenBank/DDBJ whole genome shotgun (WGS) entry which is preliminary data.</text>
</comment>
<gene>
    <name evidence="1" type="ORF">K488DRAFT_49346</name>
</gene>
<dbReference type="Proteomes" id="UP000814128">
    <property type="component" value="Unassembled WGS sequence"/>
</dbReference>
<evidence type="ECO:0000313" key="2">
    <source>
        <dbReference type="Proteomes" id="UP000814128"/>
    </source>
</evidence>
<organism evidence="1 2">
    <name type="scientific">Vararia minispora EC-137</name>
    <dbReference type="NCBI Taxonomy" id="1314806"/>
    <lineage>
        <taxon>Eukaryota</taxon>
        <taxon>Fungi</taxon>
        <taxon>Dikarya</taxon>
        <taxon>Basidiomycota</taxon>
        <taxon>Agaricomycotina</taxon>
        <taxon>Agaricomycetes</taxon>
        <taxon>Russulales</taxon>
        <taxon>Lachnocladiaceae</taxon>
        <taxon>Vararia</taxon>
    </lineage>
</organism>
<protein>
    <submittedName>
        <fullName evidence="1">Aspartic peptidase domain-containing protein</fullName>
    </submittedName>
</protein>
<sequence length="442" mass="45963">MYWVLSLLPALVAAAPSPQPASNVHHVPLIRRAPFRTASGFIDMDRLVAAKDSLRLKYGFVTPDQVQRRATQTDITVGNQGGDVSYFAQVSVGTPSQTFNVVLDTGSSDLWFASSQCRTCPSGTPLLQLTSSSLQTSSNAVTLSYGSGSASGTLAQDTVSMGPYTVSNQIFVAVSDMTSGLVDGKLAGIMGLAFDSLAASGATPFWETLVQGNQLSSPEFGFFLTRFLDTATSTQETDPGGVFTLGGSNSTFFTGNIEFINLPGSTQSFWLQQVSSLSLNGNSVALGSSNLAAIDTGTTLLGGPTTAVQNFWQQVNGAQALTGQSQGFWAFPCQTNLSASLSFGGKSWPINPADMNLGEIARGFCMGALFDVTQGASIGSGTPSWIVGDTFLKNVYTVFRANPAAVGFAELSNAAGGSSGTSPVPLHAALLHPPSVWAPRGG</sequence>
<proteinExistence type="predicted"/>
<keyword evidence="2" id="KW-1185">Reference proteome</keyword>
<reference evidence="1" key="1">
    <citation type="submission" date="2021-02" db="EMBL/GenBank/DDBJ databases">
        <authorList>
            <consortium name="DOE Joint Genome Institute"/>
            <person name="Ahrendt S."/>
            <person name="Looney B.P."/>
            <person name="Miyauchi S."/>
            <person name="Morin E."/>
            <person name="Drula E."/>
            <person name="Courty P.E."/>
            <person name="Chicoki N."/>
            <person name="Fauchery L."/>
            <person name="Kohler A."/>
            <person name="Kuo A."/>
            <person name="Labutti K."/>
            <person name="Pangilinan J."/>
            <person name="Lipzen A."/>
            <person name="Riley R."/>
            <person name="Andreopoulos W."/>
            <person name="He G."/>
            <person name="Johnson J."/>
            <person name="Barry K.W."/>
            <person name="Grigoriev I.V."/>
            <person name="Nagy L."/>
            <person name="Hibbett D."/>
            <person name="Henrissat B."/>
            <person name="Matheny P.B."/>
            <person name="Labbe J."/>
            <person name="Martin F."/>
        </authorList>
    </citation>
    <scope>NUCLEOTIDE SEQUENCE</scope>
    <source>
        <strain evidence="1">EC-137</strain>
    </source>
</reference>
<accession>A0ACB8QLT0</accession>
<reference evidence="1" key="2">
    <citation type="journal article" date="2022" name="New Phytol.">
        <title>Evolutionary transition to the ectomycorrhizal habit in the genomes of a hyperdiverse lineage of mushroom-forming fungi.</title>
        <authorList>
            <person name="Looney B."/>
            <person name="Miyauchi S."/>
            <person name="Morin E."/>
            <person name="Drula E."/>
            <person name="Courty P.E."/>
            <person name="Kohler A."/>
            <person name="Kuo A."/>
            <person name="LaButti K."/>
            <person name="Pangilinan J."/>
            <person name="Lipzen A."/>
            <person name="Riley R."/>
            <person name="Andreopoulos W."/>
            <person name="He G."/>
            <person name="Johnson J."/>
            <person name="Nolan M."/>
            <person name="Tritt A."/>
            <person name="Barry K.W."/>
            <person name="Grigoriev I.V."/>
            <person name="Nagy L.G."/>
            <person name="Hibbett D."/>
            <person name="Henrissat B."/>
            <person name="Matheny P.B."/>
            <person name="Labbe J."/>
            <person name="Martin F.M."/>
        </authorList>
    </citation>
    <scope>NUCLEOTIDE SEQUENCE</scope>
    <source>
        <strain evidence="1">EC-137</strain>
    </source>
</reference>